<feature type="repeat" description="WD" evidence="3">
    <location>
        <begin position="169"/>
        <end position="210"/>
    </location>
</feature>
<evidence type="ECO:0000313" key="5">
    <source>
        <dbReference type="Ensembl" id="ENSLLEP00000015348.1"/>
    </source>
</evidence>
<keyword evidence="6" id="KW-1185">Reference proteome</keyword>
<dbReference type="AlphaFoldDB" id="A0A8C5MKF8"/>
<organism evidence="5 6">
    <name type="scientific">Leptobrachium leishanense</name>
    <name type="common">Leishan spiny toad</name>
    <dbReference type="NCBI Taxonomy" id="445787"/>
    <lineage>
        <taxon>Eukaryota</taxon>
        <taxon>Metazoa</taxon>
        <taxon>Chordata</taxon>
        <taxon>Craniata</taxon>
        <taxon>Vertebrata</taxon>
        <taxon>Euteleostomi</taxon>
        <taxon>Amphibia</taxon>
        <taxon>Batrachia</taxon>
        <taxon>Anura</taxon>
        <taxon>Pelobatoidea</taxon>
        <taxon>Megophryidae</taxon>
        <taxon>Leptobrachium</taxon>
    </lineage>
</organism>
<feature type="region of interest" description="Disordered" evidence="4">
    <location>
        <begin position="1"/>
        <end position="28"/>
    </location>
</feature>
<dbReference type="PRINTS" id="PR00320">
    <property type="entry name" value="GPROTEINBRPT"/>
</dbReference>
<dbReference type="PROSITE" id="PS00678">
    <property type="entry name" value="WD_REPEATS_1"/>
    <property type="match status" value="3"/>
</dbReference>
<feature type="repeat" description="WD" evidence="3">
    <location>
        <begin position="301"/>
        <end position="342"/>
    </location>
</feature>
<name>A0A8C5MKF8_9ANUR</name>
<evidence type="ECO:0000256" key="4">
    <source>
        <dbReference type="SAM" id="MobiDB-lite"/>
    </source>
</evidence>
<dbReference type="CDD" id="cd00200">
    <property type="entry name" value="WD40"/>
    <property type="match status" value="1"/>
</dbReference>
<dbReference type="PROSITE" id="PS50082">
    <property type="entry name" value="WD_REPEATS_2"/>
    <property type="match status" value="6"/>
</dbReference>
<feature type="repeat" description="WD" evidence="3">
    <location>
        <begin position="212"/>
        <end position="253"/>
    </location>
</feature>
<dbReference type="Gene3D" id="2.130.10.10">
    <property type="entry name" value="YVTN repeat-like/Quinoprotein amine dehydrogenase"/>
    <property type="match status" value="3"/>
</dbReference>
<evidence type="ECO:0000256" key="2">
    <source>
        <dbReference type="ARBA" id="ARBA00022737"/>
    </source>
</evidence>
<reference evidence="5" key="2">
    <citation type="submission" date="2025-09" db="UniProtKB">
        <authorList>
            <consortium name="Ensembl"/>
        </authorList>
    </citation>
    <scope>IDENTIFICATION</scope>
</reference>
<dbReference type="Pfam" id="PF00400">
    <property type="entry name" value="WD40"/>
    <property type="match status" value="6"/>
</dbReference>
<dbReference type="PROSITE" id="PS50294">
    <property type="entry name" value="WD_REPEATS_REGION"/>
    <property type="match status" value="6"/>
</dbReference>
<gene>
    <name evidence="5" type="primary">WDR88</name>
</gene>
<evidence type="ECO:0000256" key="1">
    <source>
        <dbReference type="ARBA" id="ARBA00022574"/>
    </source>
</evidence>
<dbReference type="InterPro" id="IPR015943">
    <property type="entry name" value="WD40/YVTN_repeat-like_dom_sf"/>
</dbReference>
<feature type="repeat" description="WD" evidence="3">
    <location>
        <begin position="259"/>
        <end position="291"/>
    </location>
</feature>
<proteinExistence type="predicted"/>
<evidence type="ECO:0000256" key="3">
    <source>
        <dbReference type="PROSITE-ProRule" id="PRU00221"/>
    </source>
</evidence>
<feature type="repeat" description="WD" evidence="3">
    <location>
        <begin position="41"/>
        <end position="82"/>
    </location>
</feature>
<dbReference type="InterPro" id="IPR001680">
    <property type="entry name" value="WD40_rpt"/>
</dbReference>
<feature type="repeat" description="WD" evidence="3">
    <location>
        <begin position="84"/>
        <end position="125"/>
    </location>
</feature>
<dbReference type="SUPFAM" id="SSF50978">
    <property type="entry name" value="WD40 repeat-like"/>
    <property type="match status" value="1"/>
</dbReference>
<dbReference type="InterPro" id="IPR036322">
    <property type="entry name" value="WD40_repeat_dom_sf"/>
</dbReference>
<dbReference type="PANTHER" id="PTHR45048">
    <property type="match status" value="1"/>
</dbReference>
<accession>A0A8C5MKF8</accession>
<dbReference type="PANTHER" id="PTHR45048:SF1">
    <property type="entry name" value="WD REPEAT-CONTAINING PROTEIN 88"/>
    <property type="match status" value="1"/>
</dbReference>
<sequence length="405" mass="44658">MDPLAVHTGSPVCDTGRQEGSGEEQAVWESERLSQIPVRVFRGHTDAVTCCHFCFEDSKFLSCSHDRTARLWDISTGKVVHVFGDEHTAPISECNITSDNLRMITSSYDKTVKCWDMQTGKVLWSVSLEGLVTSCNVSADGKRVVCSLDVENALHVIDATTASTVTSLNGHHASTVTRCCFDPECQRVCSVSSDGAIKLWDMAAQHTTVTIHQAHSNVISDCGFSLNGRRLCTASWDKTLKLWDINTGEFRHGAADTLYGAHKGSISACEFSKDASILVSGGHDKAIALWDADASCKKLILKGHDDWVLDVSISNDKEWILSSSKDTTLRLWNIQQYEQIPAVIQNKKAIGSRVARCEHCDKTFAIMHWDDSKLATCVFCRLTLPLLTRNVGPLPLCLVFNKTCM</sequence>
<dbReference type="InterPro" id="IPR019775">
    <property type="entry name" value="WD40_repeat_CS"/>
</dbReference>
<dbReference type="SMART" id="SM00320">
    <property type="entry name" value="WD40"/>
    <property type="match status" value="7"/>
</dbReference>
<reference evidence="5" key="1">
    <citation type="submission" date="2025-08" db="UniProtKB">
        <authorList>
            <consortium name="Ensembl"/>
        </authorList>
    </citation>
    <scope>IDENTIFICATION</scope>
</reference>
<protein>
    <submittedName>
        <fullName evidence="5">WD repeat domain 88</fullName>
    </submittedName>
</protein>
<dbReference type="GeneTree" id="ENSGT00940000162291"/>
<dbReference type="InterPro" id="IPR020472">
    <property type="entry name" value="WD40_PAC1"/>
</dbReference>
<evidence type="ECO:0000313" key="6">
    <source>
        <dbReference type="Proteomes" id="UP000694569"/>
    </source>
</evidence>
<dbReference type="Ensembl" id="ENSLLET00000015934.1">
    <property type="protein sequence ID" value="ENSLLEP00000015348.1"/>
    <property type="gene ID" value="ENSLLEG00000009753.1"/>
</dbReference>
<keyword evidence="1 3" id="KW-0853">WD repeat</keyword>
<dbReference type="OrthoDB" id="538223at2759"/>
<dbReference type="Proteomes" id="UP000694569">
    <property type="component" value="Unplaced"/>
</dbReference>
<keyword evidence="2" id="KW-0677">Repeat</keyword>